<keyword evidence="4 7" id="KW-0813">Transport</keyword>
<dbReference type="FunFam" id="1.20.58.220:FF:000004">
    <property type="entry name" value="Phosphate-specific transport system accessory protein PhoU"/>
    <property type="match status" value="1"/>
</dbReference>
<evidence type="ECO:0000256" key="4">
    <source>
        <dbReference type="ARBA" id="ARBA00022448"/>
    </source>
</evidence>
<dbReference type="InterPro" id="IPR026022">
    <property type="entry name" value="PhoU_dom"/>
</dbReference>
<dbReference type="EMBL" id="QFRA01000031">
    <property type="protein sequence ID" value="PZR03687.1"/>
    <property type="molecule type" value="Genomic_DNA"/>
</dbReference>
<evidence type="ECO:0000256" key="6">
    <source>
        <dbReference type="ARBA" id="ARBA00022592"/>
    </source>
</evidence>
<comment type="function">
    <text evidence="7">Plays a role in the regulation of phosphate uptake.</text>
</comment>
<dbReference type="InterPro" id="IPR028366">
    <property type="entry name" value="PhoU"/>
</dbReference>
<accession>A0A2W5SPN0</accession>
<dbReference type="Pfam" id="PF01895">
    <property type="entry name" value="PhoU"/>
    <property type="match status" value="2"/>
</dbReference>
<dbReference type="Proteomes" id="UP000249432">
    <property type="component" value="Unassembled WGS sequence"/>
</dbReference>
<keyword evidence="6 7" id="KW-0592">Phosphate transport</keyword>
<dbReference type="GO" id="GO:0030643">
    <property type="term" value="P:intracellular phosphate ion homeostasis"/>
    <property type="evidence" value="ECO:0007669"/>
    <property type="project" value="InterPro"/>
</dbReference>
<evidence type="ECO:0000313" key="9">
    <source>
        <dbReference type="EMBL" id="PZR03687.1"/>
    </source>
</evidence>
<proteinExistence type="inferred from homology"/>
<dbReference type="Gene3D" id="1.20.58.220">
    <property type="entry name" value="Phosphate transport system protein phou homolog 2, domain 2"/>
    <property type="match status" value="1"/>
</dbReference>
<comment type="caution">
    <text evidence="9">The sequence shown here is derived from an EMBL/GenBank/DDBJ whole genome shotgun (WGS) entry which is preliminary data.</text>
</comment>
<evidence type="ECO:0000256" key="2">
    <source>
        <dbReference type="ARBA" id="ARBA00008107"/>
    </source>
</evidence>
<name>A0A2W5SPN0_9CORY</name>
<keyword evidence="5 7" id="KW-0963">Cytoplasm</keyword>
<feature type="domain" description="PhoU" evidence="8">
    <location>
        <begin position="122"/>
        <end position="203"/>
    </location>
</feature>
<comment type="similarity">
    <text evidence="2 7">Belongs to the PhoU family.</text>
</comment>
<organism evidence="9 10">
    <name type="scientific">Corynebacterium kroppenstedtii</name>
    <dbReference type="NCBI Taxonomy" id="161879"/>
    <lineage>
        <taxon>Bacteria</taxon>
        <taxon>Bacillati</taxon>
        <taxon>Actinomycetota</taxon>
        <taxon>Actinomycetes</taxon>
        <taxon>Mycobacteriales</taxon>
        <taxon>Corynebacteriaceae</taxon>
        <taxon>Corynebacterium</taxon>
    </lineage>
</organism>
<comment type="subunit">
    <text evidence="3 7">Homodimer.</text>
</comment>
<dbReference type="GO" id="GO:0005737">
    <property type="term" value="C:cytoplasm"/>
    <property type="evidence" value="ECO:0007669"/>
    <property type="project" value="UniProtKB-SubCell"/>
</dbReference>
<comment type="subcellular location">
    <subcellularLocation>
        <location evidence="1 7">Cytoplasm</location>
    </subcellularLocation>
</comment>
<evidence type="ECO:0000256" key="3">
    <source>
        <dbReference type="ARBA" id="ARBA00011738"/>
    </source>
</evidence>
<dbReference type="AlphaFoldDB" id="A0A2W5SPN0"/>
<dbReference type="InterPro" id="IPR038078">
    <property type="entry name" value="PhoU-like_sf"/>
</dbReference>
<evidence type="ECO:0000259" key="8">
    <source>
        <dbReference type="Pfam" id="PF01895"/>
    </source>
</evidence>
<feature type="domain" description="PhoU" evidence="8">
    <location>
        <begin position="18"/>
        <end position="103"/>
    </location>
</feature>
<dbReference type="GO" id="GO:0045936">
    <property type="term" value="P:negative regulation of phosphate metabolic process"/>
    <property type="evidence" value="ECO:0007669"/>
    <property type="project" value="InterPro"/>
</dbReference>
<dbReference type="PANTHER" id="PTHR42930">
    <property type="entry name" value="PHOSPHATE-SPECIFIC TRANSPORT SYSTEM ACCESSORY PROTEIN PHOU"/>
    <property type="match status" value="1"/>
</dbReference>
<evidence type="ECO:0000256" key="7">
    <source>
        <dbReference type="PIRNR" id="PIRNR003107"/>
    </source>
</evidence>
<dbReference type="NCBIfam" id="TIGR02135">
    <property type="entry name" value="phoU_full"/>
    <property type="match status" value="1"/>
</dbReference>
<sequence>MRDDYREHLAEFAHNLIIMCDSIKEMASHASRALLSADLASAEDVLTSVEDVEELRVKCEQQAFQLLALESPVARDLRRVVSGTYIVEDLSRMSALMVHIAKVARRRHPDCAVPESMVPYFSEMAKQCLDITATLHDVLVSYDPELALQLARDDDAIDDLHHHIFVLTTQREWPYTTTNAVDVTLLSRYYERYSDHAVQIGARVIYLATGMRPEEYVGGKDERDREATFTRHFDEIQQRYGGTF</sequence>
<dbReference type="GO" id="GO:0006817">
    <property type="term" value="P:phosphate ion transport"/>
    <property type="evidence" value="ECO:0007669"/>
    <property type="project" value="UniProtKB-KW"/>
</dbReference>
<gene>
    <name evidence="9" type="primary">phoU</name>
    <name evidence="9" type="ORF">DI525_09345</name>
</gene>
<reference evidence="9 10" key="1">
    <citation type="submission" date="2017-08" db="EMBL/GenBank/DDBJ databases">
        <title>Infants hospitalized years apart are colonized by the same room-sourced microbial strains.</title>
        <authorList>
            <person name="Brooks B."/>
            <person name="Olm M.R."/>
            <person name="Firek B.A."/>
            <person name="Baker R."/>
            <person name="Thomas B.C."/>
            <person name="Morowitz M.J."/>
            <person name="Banfield J.F."/>
        </authorList>
    </citation>
    <scope>NUCLEOTIDE SEQUENCE [LARGE SCALE GENOMIC DNA]</scope>
    <source>
        <strain evidence="9">S2_003_000_R1_3</strain>
    </source>
</reference>
<dbReference type="RefSeq" id="WP_303735434.1">
    <property type="nucleotide sequence ID" value="NZ_CAKZHK010000006.1"/>
</dbReference>
<evidence type="ECO:0000313" key="10">
    <source>
        <dbReference type="Proteomes" id="UP000249432"/>
    </source>
</evidence>
<protein>
    <recommendedName>
        <fullName evidence="7">Phosphate-specific transport system accessory protein PhoU</fullName>
    </recommendedName>
</protein>
<dbReference type="PANTHER" id="PTHR42930:SF3">
    <property type="entry name" value="PHOSPHATE-SPECIFIC TRANSPORT SYSTEM ACCESSORY PROTEIN PHOU"/>
    <property type="match status" value="1"/>
</dbReference>
<evidence type="ECO:0000256" key="5">
    <source>
        <dbReference type="ARBA" id="ARBA00022490"/>
    </source>
</evidence>
<evidence type="ECO:0000256" key="1">
    <source>
        <dbReference type="ARBA" id="ARBA00004496"/>
    </source>
</evidence>
<dbReference type="PIRSF" id="PIRSF003107">
    <property type="entry name" value="PhoU"/>
    <property type="match status" value="1"/>
</dbReference>
<dbReference type="SUPFAM" id="SSF109755">
    <property type="entry name" value="PhoU-like"/>
    <property type="match status" value="1"/>
</dbReference>